<dbReference type="HAMAP" id="MF_01270">
    <property type="entry name" value="AnhMurNAc_kinase"/>
    <property type="match status" value="1"/>
</dbReference>
<dbReference type="PANTHER" id="PTHR30605">
    <property type="entry name" value="ANHYDRO-N-ACETYLMURAMIC ACID KINASE"/>
    <property type="match status" value="1"/>
</dbReference>
<dbReference type="GO" id="GO:0097175">
    <property type="term" value="P:1,6-anhydro-N-acetyl-beta-muramic acid catabolic process"/>
    <property type="evidence" value="ECO:0007669"/>
    <property type="project" value="UniProtKB-UniRule"/>
</dbReference>
<keyword evidence="1" id="KW-0119">Carbohydrate metabolism</keyword>
<proteinExistence type="inferred from homology"/>
<dbReference type="InterPro" id="IPR005338">
    <property type="entry name" value="Anhydro_N_Ac-Mur_kinase"/>
</dbReference>
<dbReference type="CDD" id="cd24050">
    <property type="entry name" value="ASKHA_NBD_ANMK"/>
    <property type="match status" value="1"/>
</dbReference>
<sequence>MSSDTPASGAPLFAGLMTGTSLDGIDAVLARFENQGVDILATHSAPLPPTLRERLLALTRPGDDEIDRAGPCHRALGREYTAAIQALLAGADLNAEAVTAIGCHGQTVRHRPGDDGFSLQLGCADTLATGTGLPVISDFRNKDMVLGGQGAPLAPRFHEYLFGAPDARVAVLNLGGIANVSLLDHGTLTGGFDTGPANTLLDLWHQRHQGRGFDADGAWAAGGRVLPVLLDALLADPYFQLAPPKSTGREYFHLDWLMNTLEGNAAPRDVQATLAELTARSVADALAPFAPDRLLVCGGGAHNRDLMARLERCLGVPVAASSEAGLAPDWVEAAAFAWLAWAWWHRVPGNAPAVTGARRPAVLGRLTLPD</sequence>
<dbReference type="GO" id="GO:0006040">
    <property type="term" value="P:amino sugar metabolic process"/>
    <property type="evidence" value="ECO:0007669"/>
    <property type="project" value="InterPro"/>
</dbReference>
<accession>A0A9Q3URG7</accession>
<dbReference type="RefSeq" id="WP_228234904.1">
    <property type="nucleotide sequence ID" value="NZ_JAJGNA010000032.1"/>
</dbReference>
<dbReference type="InterPro" id="IPR043129">
    <property type="entry name" value="ATPase_NBD"/>
</dbReference>
<dbReference type="GO" id="GO:0016773">
    <property type="term" value="F:phosphotransferase activity, alcohol group as acceptor"/>
    <property type="evidence" value="ECO:0007669"/>
    <property type="project" value="UniProtKB-UniRule"/>
</dbReference>
<dbReference type="EMBL" id="JAJGNA010000032">
    <property type="protein sequence ID" value="MCC4310264.1"/>
    <property type="molecule type" value="Genomic_DNA"/>
</dbReference>
<keyword evidence="1" id="KW-0067">ATP-binding</keyword>
<comment type="catalytic activity">
    <reaction evidence="1">
        <text>1,6-anhydro-N-acetyl-beta-muramate + ATP + H2O = N-acetyl-D-muramate 6-phosphate + ADP + H(+)</text>
        <dbReference type="Rhea" id="RHEA:24952"/>
        <dbReference type="ChEBI" id="CHEBI:15377"/>
        <dbReference type="ChEBI" id="CHEBI:15378"/>
        <dbReference type="ChEBI" id="CHEBI:30616"/>
        <dbReference type="ChEBI" id="CHEBI:58690"/>
        <dbReference type="ChEBI" id="CHEBI:58722"/>
        <dbReference type="ChEBI" id="CHEBI:456216"/>
        <dbReference type="EC" id="2.7.1.170"/>
    </reaction>
</comment>
<gene>
    <name evidence="1" type="primary">anmK</name>
    <name evidence="2" type="ORF">LL252_16965</name>
</gene>
<evidence type="ECO:0000256" key="1">
    <source>
        <dbReference type="HAMAP-Rule" id="MF_01270"/>
    </source>
</evidence>
<dbReference type="AlphaFoldDB" id="A0A9Q3URG7"/>
<feature type="binding site" evidence="1">
    <location>
        <begin position="19"/>
        <end position="26"/>
    </location>
    <ligand>
        <name>ATP</name>
        <dbReference type="ChEBI" id="CHEBI:30616"/>
    </ligand>
</feature>
<reference evidence="2" key="1">
    <citation type="submission" date="2021-10" db="EMBL/GenBank/DDBJ databases">
        <title>The diversity and Nitrogen Metabolism of Culturable Nitrate-Utilizing Bacteria Within the Oxygen Minimum Zone of the Changjiang (Yangtze River)Estuary.</title>
        <authorList>
            <person name="Zhang D."/>
            <person name="Zheng J."/>
            <person name="Liu S."/>
            <person name="He W."/>
        </authorList>
    </citation>
    <scope>NUCLEOTIDE SEQUENCE</scope>
    <source>
        <strain evidence="2">FXH-223</strain>
    </source>
</reference>
<keyword evidence="1 2" id="KW-0808">Transferase</keyword>
<comment type="pathway">
    <text evidence="1">Cell wall biogenesis; peptidoglycan recycling.</text>
</comment>
<dbReference type="GO" id="GO:0016301">
    <property type="term" value="F:kinase activity"/>
    <property type="evidence" value="ECO:0007669"/>
    <property type="project" value="UniProtKB-KW"/>
</dbReference>
<dbReference type="Gene3D" id="3.30.420.40">
    <property type="match status" value="2"/>
</dbReference>
<keyword evidence="1" id="KW-0547">Nucleotide-binding</keyword>
<dbReference type="NCBIfam" id="NF007139">
    <property type="entry name" value="PRK09585.1-3"/>
    <property type="match status" value="1"/>
</dbReference>
<dbReference type="EC" id="2.7.1.170" evidence="1"/>
<comment type="similarity">
    <text evidence="1">Belongs to the anhydro-N-acetylmuramic acid kinase family.</text>
</comment>
<evidence type="ECO:0000313" key="2">
    <source>
        <dbReference type="EMBL" id="MCC4310264.1"/>
    </source>
</evidence>
<dbReference type="GO" id="GO:0009254">
    <property type="term" value="P:peptidoglycan turnover"/>
    <property type="evidence" value="ECO:0007669"/>
    <property type="project" value="UniProtKB-UniRule"/>
</dbReference>
<dbReference type="Pfam" id="PF03702">
    <property type="entry name" value="AnmK"/>
    <property type="match status" value="1"/>
</dbReference>
<protein>
    <recommendedName>
        <fullName evidence="1">Anhydro-N-acetylmuramic acid kinase</fullName>
        <ecNumber evidence="1">2.7.1.170</ecNumber>
    </recommendedName>
    <alternativeName>
        <fullName evidence="1">AnhMurNAc kinase</fullName>
    </alternativeName>
</protein>
<dbReference type="PANTHER" id="PTHR30605:SF0">
    <property type="entry name" value="ANHYDRO-N-ACETYLMURAMIC ACID KINASE"/>
    <property type="match status" value="1"/>
</dbReference>
<comment type="caution">
    <text evidence="2">The sequence shown here is derived from an EMBL/GenBank/DDBJ whole genome shotgun (WGS) entry which is preliminary data.</text>
</comment>
<comment type="function">
    <text evidence="1">Catalyzes the specific phosphorylation of 1,6-anhydro-N-acetylmuramic acid (anhMurNAc) with the simultaneous cleavage of the 1,6-anhydro ring, generating MurNAc-6-P. Is required for the utilization of anhMurNAc either imported from the medium or derived from its own cell wall murein, and thus plays a role in cell wall recycling.</text>
</comment>
<dbReference type="Proteomes" id="UP001108027">
    <property type="component" value="Unassembled WGS sequence"/>
</dbReference>
<keyword evidence="3" id="KW-1185">Reference proteome</keyword>
<dbReference type="GO" id="GO:0005524">
    <property type="term" value="F:ATP binding"/>
    <property type="evidence" value="ECO:0007669"/>
    <property type="project" value="UniProtKB-UniRule"/>
</dbReference>
<keyword evidence="1 2" id="KW-0418">Kinase</keyword>
<evidence type="ECO:0000313" key="3">
    <source>
        <dbReference type="Proteomes" id="UP001108027"/>
    </source>
</evidence>
<organism evidence="2 3">
    <name type="scientific">Alloalcanivorax marinus</name>
    <dbReference type="NCBI Taxonomy" id="1177169"/>
    <lineage>
        <taxon>Bacteria</taxon>
        <taxon>Pseudomonadati</taxon>
        <taxon>Pseudomonadota</taxon>
        <taxon>Gammaproteobacteria</taxon>
        <taxon>Oceanospirillales</taxon>
        <taxon>Alcanivoracaceae</taxon>
        <taxon>Alloalcanivorax</taxon>
    </lineage>
</organism>
<dbReference type="SUPFAM" id="SSF53067">
    <property type="entry name" value="Actin-like ATPase domain"/>
    <property type="match status" value="1"/>
</dbReference>
<comment type="pathway">
    <text evidence="1">Amino-sugar metabolism; 1,6-anhydro-N-acetylmuramate degradation.</text>
</comment>
<name>A0A9Q3URG7_9GAMM</name>